<dbReference type="InterPro" id="IPR002401">
    <property type="entry name" value="Cyt_P450_E_grp-I"/>
</dbReference>
<dbReference type="EMBL" id="FJOG01000001">
    <property type="protein sequence ID" value="CZR50424.1"/>
    <property type="molecule type" value="Genomic_DNA"/>
</dbReference>
<dbReference type="Proteomes" id="UP000184330">
    <property type="component" value="Unassembled WGS sequence"/>
</dbReference>
<dbReference type="GO" id="GO:0020037">
    <property type="term" value="F:heme binding"/>
    <property type="evidence" value="ECO:0007669"/>
    <property type="project" value="InterPro"/>
</dbReference>
<dbReference type="Gene3D" id="1.10.630.10">
    <property type="entry name" value="Cytochrome P450"/>
    <property type="match status" value="1"/>
</dbReference>
<evidence type="ECO:0000256" key="2">
    <source>
        <dbReference type="ARBA" id="ARBA00022723"/>
    </source>
</evidence>
<keyword evidence="5" id="KW-0349">Heme</keyword>
<dbReference type="PRINTS" id="PR00463">
    <property type="entry name" value="EP450I"/>
</dbReference>
<gene>
    <name evidence="7" type="ORF">PAC_00296</name>
</gene>
<keyword evidence="6" id="KW-0472">Membrane</keyword>
<dbReference type="GO" id="GO:0004497">
    <property type="term" value="F:monooxygenase activity"/>
    <property type="evidence" value="ECO:0007669"/>
    <property type="project" value="InterPro"/>
</dbReference>
<dbReference type="GO" id="GO:0016705">
    <property type="term" value="F:oxidoreductase activity, acting on paired donors, with incorporation or reduction of molecular oxygen"/>
    <property type="evidence" value="ECO:0007669"/>
    <property type="project" value="InterPro"/>
</dbReference>
<dbReference type="OrthoDB" id="1103324at2759"/>
<proteinExistence type="inferred from homology"/>
<feature type="binding site" description="axial binding residue" evidence="5">
    <location>
        <position position="443"/>
    </location>
    <ligand>
        <name>heme</name>
        <dbReference type="ChEBI" id="CHEBI:30413"/>
    </ligand>
    <ligandPart>
        <name>Fe</name>
        <dbReference type="ChEBI" id="CHEBI:18248"/>
    </ligandPart>
</feature>
<keyword evidence="2 5" id="KW-0479">Metal-binding</keyword>
<dbReference type="InterPro" id="IPR001128">
    <property type="entry name" value="Cyt_P450"/>
</dbReference>
<evidence type="ECO:0000256" key="1">
    <source>
        <dbReference type="ARBA" id="ARBA00010617"/>
    </source>
</evidence>
<comment type="similarity">
    <text evidence="1">Belongs to the cytochrome P450 family.</text>
</comment>
<dbReference type="AlphaFoldDB" id="A0A1L7WCB1"/>
<feature type="transmembrane region" description="Helical" evidence="6">
    <location>
        <begin position="12"/>
        <end position="34"/>
    </location>
</feature>
<dbReference type="STRING" id="576137.A0A1L7WCB1"/>
<reference evidence="7 8" key="1">
    <citation type="submission" date="2016-03" db="EMBL/GenBank/DDBJ databases">
        <authorList>
            <person name="Ploux O."/>
        </authorList>
    </citation>
    <scope>NUCLEOTIDE SEQUENCE [LARGE SCALE GENOMIC DNA]</scope>
    <source>
        <strain evidence="7 8">UAMH 11012</strain>
    </source>
</reference>
<dbReference type="CDD" id="cd11065">
    <property type="entry name" value="CYP64-like"/>
    <property type="match status" value="1"/>
</dbReference>
<organism evidence="7 8">
    <name type="scientific">Phialocephala subalpina</name>
    <dbReference type="NCBI Taxonomy" id="576137"/>
    <lineage>
        <taxon>Eukaryota</taxon>
        <taxon>Fungi</taxon>
        <taxon>Dikarya</taxon>
        <taxon>Ascomycota</taxon>
        <taxon>Pezizomycotina</taxon>
        <taxon>Leotiomycetes</taxon>
        <taxon>Helotiales</taxon>
        <taxon>Mollisiaceae</taxon>
        <taxon>Phialocephala</taxon>
        <taxon>Phialocephala fortinii species complex</taxon>
    </lineage>
</organism>
<evidence type="ECO:0000256" key="6">
    <source>
        <dbReference type="SAM" id="Phobius"/>
    </source>
</evidence>
<evidence type="ECO:0000313" key="7">
    <source>
        <dbReference type="EMBL" id="CZR50424.1"/>
    </source>
</evidence>
<keyword evidence="6" id="KW-1133">Transmembrane helix</keyword>
<dbReference type="PRINTS" id="PR00385">
    <property type="entry name" value="P450"/>
</dbReference>
<dbReference type="InterPro" id="IPR036396">
    <property type="entry name" value="Cyt_P450_sf"/>
</dbReference>
<dbReference type="SUPFAM" id="SSF48264">
    <property type="entry name" value="Cytochrome P450"/>
    <property type="match status" value="1"/>
</dbReference>
<evidence type="ECO:0000313" key="8">
    <source>
        <dbReference type="Proteomes" id="UP000184330"/>
    </source>
</evidence>
<dbReference type="PANTHER" id="PTHR46300:SF4">
    <property type="entry name" value="CYTOCHROME P450 98A3"/>
    <property type="match status" value="1"/>
</dbReference>
<evidence type="ECO:0000256" key="3">
    <source>
        <dbReference type="ARBA" id="ARBA00023002"/>
    </source>
</evidence>
<keyword evidence="3" id="KW-0560">Oxidoreductase</keyword>
<keyword evidence="6" id="KW-0812">Transmembrane</keyword>
<accession>A0A1L7WCB1</accession>
<evidence type="ECO:0000256" key="5">
    <source>
        <dbReference type="PIRSR" id="PIRSR602401-1"/>
    </source>
</evidence>
<dbReference type="PANTHER" id="PTHR46300">
    <property type="entry name" value="P450, PUTATIVE (EUROFUNG)-RELATED-RELATED"/>
    <property type="match status" value="1"/>
</dbReference>
<evidence type="ECO:0000256" key="4">
    <source>
        <dbReference type="ARBA" id="ARBA00023004"/>
    </source>
</evidence>
<dbReference type="Pfam" id="PF00067">
    <property type="entry name" value="p450"/>
    <property type="match status" value="1"/>
</dbReference>
<dbReference type="InterPro" id="IPR050364">
    <property type="entry name" value="Cytochrome_P450_fung"/>
</dbReference>
<dbReference type="GO" id="GO:0005506">
    <property type="term" value="F:iron ion binding"/>
    <property type="evidence" value="ECO:0007669"/>
    <property type="project" value="InterPro"/>
</dbReference>
<name>A0A1L7WCB1_9HELO</name>
<comment type="cofactor">
    <cofactor evidence="5">
        <name>heme</name>
        <dbReference type="ChEBI" id="CHEBI:30413"/>
    </cofactor>
</comment>
<keyword evidence="4 5" id="KW-0408">Iron</keyword>
<protein>
    <submittedName>
        <fullName evidence="7">Related to cytochrome P450 CYP2 subfamily</fullName>
    </submittedName>
</protein>
<sequence length="548" mass="62459">MDLKTMIIELLARIPLLFSGLFLFSFLLILVDYARMLFLRRRLPPGPFPFPIVGNHFQLPKTRPWIEWEKWAGYYNNPMTTIWVGRHPRILLQDAWVASELMEKRADIWSSRPRLIVMGDLINATETNQTTLVYGDRWRVHRKLMHTAVGSQAVRNHRAIQANEPKVLIRDILEEPDDYVLSIERYSVSATSIIGWGRHIDRKNDYVAQQALAIMEGVNFVVPGKYLMEALPALTKLPSWIYALPNTIRGTTTMLQKYFYMLSQEGAESKWNNFSKVLLNGQETYGLSDVEVAGLTANLIGGGVDTTSSTMISCILAMAVFPDVQRKAQAEIDYVVGDNASPNWEDVDGKLPYCTALVKETLRWRTVTVLAGIPHANTVDFDYRGYHFPAGTNITGNIWAIHRHPRDFPEPDNFRPERFLNGLERPYLNNKGMNPFGWGRRQCSGQPLAEQGLLYSLTRLLWAFDIKPGLDDKGHEVKLDIFAYTDSENMRPEPFKARFAPRTERIRGLIVNEAASAREELRVYDGETRLTLEDALQALASDKKLAKA</sequence>
<keyword evidence="8" id="KW-1185">Reference proteome</keyword>